<feature type="compositionally biased region" description="Polar residues" evidence="5">
    <location>
        <begin position="145"/>
        <end position="163"/>
    </location>
</feature>
<protein>
    <recommendedName>
        <fullName evidence="6">ARID domain-containing protein</fullName>
    </recommendedName>
</protein>
<feature type="coiled-coil region" evidence="4">
    <location>
        <begin position="503"/>
        <end position="566"/>
    </location>
</feature>
<feature type="region of interest" description="Disordered" evidence="5">
    <location>
        <begin position="276"/>
        <end position="296"/>
    </location>
</feature>
<keyword evidence="4" id="KW-0175">Coiled coil</keyword>
<keyword evidence="2" id="KW-0677">Repeat</keyword>
<dbReference type="PANTHER" id="PTHR46543:SF2">
    <property type="entry name" value="AGAP013096-PA"/>
    <property type="match status" value="1"/>
</dbReference>
<feature type="region of interest" description="Disordered" evidence="5">
    <location>
        <begin position="817"/>
        <end position="837"/>
    </location>
</feature>
<evidence type="ECO:0000259" key="6">
    <source>
        <dbReference type="PROSITE" id="PS51011"/>
    </source>
</evidence>
<dbReference type="InterPro" id="IPR051644">
    <property type="entry name" value="TRAMP_AT-DNA-binding"/>
</dbReference>
<dbReference type="GO" id="GO:0031499">
    <property type="term" value="C:TRAMP complex"/>
    <property type="evidence" value="ECO:0007669"/>
    <property type="project" value="TreeGrafter"/>
</dbReference>
<feature type="compositionally biased region" description="Low complexity" evidence="5">
    <location>
        <begin position="478"/>
        <end position="495"/>
    </location>
</feature>
<feature type="compositionally biased region" description="Low complexity" evidence="5">
    <location>
        <begin position="388"/>
        <end position="399"/>
    </location>
</feature>
<keyword evidence="3" id="KW-0539">Nucleus</keyword>
<feature type="domain" description="ARID" evidence="6">
    <location>
        <begin position="706"/>
        <end position="797"/>
    </location>
</feature>
<dbReference type="GO" id="GO:0071031">
    <property type="term" value="P:nuclear mRNA surveillance of mRNA 3'-end processing"/>
    <property type="evidence" value="ECO:0007669"/>
    <property type="project" value="TreeGrafter"/>
</dbReference>
<evidence type="ECO:0000313" key="7">
    <source>
        <dbReference type="EMBL" id="KAJ3132009.1"/>
    </source>
</evidence>
<dbReference type="GO" id="GO:0003723">
    <property type="term" value="F:RNA binding"/>
    <property type="evidence" value="ECO:0007669"/>
    <property type="project" value="TreeGrafter"/>
</dbReference>
<feature type="region of interest" description="Disordered" evidence="5">
    <location>
        <begin position="878"/>
        <end position="912"/>
    </location>
</feature>
<dbReference type="GO" id="GO:0071036">
    <property type="term" value="P:nuclear polyadenylation-dependent snoRNA catabolic process"/>
    <property type="evidence" value="ECO:0007669"/>
    <property type="project" value="TreeGrafter"/>
</dbReference>
<evidence type="ECO:0000256" key="2">
    <source>
        <dbReference type="ARBA" id="ARBA00022737"/>
    </source>
</evidence>
<evidence type="ECO:0000256" key="4">
    <source>
        <dbReference type="SAM" id="Coils"/>
    </source>
</evidence>
<evidence type="ECO:0000256" key="5">
    <source>
        <dbReference type="SAM" id="MobiDB-lite"/>
    </source>
</evidence>
<dbReference type="CDD" id="cd16100">
    <property type="entry name" value="ARID"/>
    <property type="match status" value="1"/>
</dbReference>
<dbReference type="SUPFAM" id="SSF46774">
    <property type="entry name" value="ARID-like"/>
    <property type="match status" value="1"/>
</dbReference>
<dbReference type="GO" id="GO:0071037">
    <property type="term" value="P:nuclear polyadenylation-dependent snRNA catabolic process"/>
    <property type="evidence" value="ECO:0007669"/>
    <property type="project" value="TreeGrafter"/>
</dbReference>
<dbReference type="Pfam" id="PF01388">
    <property type="entry name" value="ARID"/>
    <property type="match status" value="1"/>
</dbReference>
<organism evidence="7 8">
    <name type="scientific">Physocladia obscura</name>
    <dbReference type="NCBI Taxonomy" id="109957"/>
    <lineage>
        <taxon>Eukaryota</taxon>
        <taxon>Fungi</taxon>
        <taxon>Fungi incertae sedis</taxon>
        <taxon>Chytridiomycota</taxon>
        <taxon>Chytridiomycota incertae sedis</taxon>
        <taxon>Chytridiomycetes</taxon>
        <taxon>Chytridiales</taxon>
        <taxon>Chytriomycetaceae</taxon>
        <taxon>Physocladia</taxon>
    </lineage>
</organism>
<dbReference type="SMART" id="SM00501">
    <property type="entry name" value="BRIGHT"/>
    <property type="match status" value="1"/>
</dbReference>
<evidence type="ECO:0000256" key="3">
    <source>
        <dbReference type="ARBA" id="ARBA00023242"/>
    </source>
</evidence>
<dbReference type="EMBL" id="JADGJH010000268">
    <property type="protein sequence ID" value="KAJ3132009.1"/>
    <property type="molecule type" value="Genomic_DNA"/>
</dbReference>
<dbReference type="Proteomes" id="UP001211907">
    <property type="component" value="Unassembled WGS sequence"/>
</dbReference>
<dbReference type="InterPro" id="IPR001606">
    <property type="entry name" value="ARID_dom"/>
</dbReference>
<gene>
    <name evidence="7" type="ORF">HK100_005754</name>
</gene>
<feature type="region of interest" description="Disordered" evidence="5">
    <location>
        <begin position="350"/>
        <end position="439"/>
    </location>
</feature>
<comment type="caution">
    <text evidence="7">The sequence shown here is derived from an EMBL/GenBank/DDBJ whole genome shotgun (WGS) entry which is preliminary data.</text>
</comment>
<feature type="region of interest" description="Disordered" evidence="5">
    <location>
        <begin position="144"/>
        <end position="165"/>
    </location>
</feature>
<reference evidence="7" key="1">
    <citation type="submission" date="2020-05" db="EMBL/GenBank/DDBJ databases">
        <title>Phylogenomic resolution of chytrid fungi.</title>
        <authorList>
            <person name="Stajich J.E."/>
            <person name="Amses K."/>
            <person name="Simmons R."/>
            <person name="Seto K."/>
            <person name="Myers J."/>
            <person name="Bonds A."/>
            <person name="Quandt C.A."/>
            <person name="Barry K."/>
            <person name="Liu P."/>
            <person name="Grigoriev I."/>
            <person name="Longcore J.E."/>
            <person name="James T.Y."/>
        </authorList>
    </citation>
    <scope>NUCLEOTIDE SEQUENCE</scope>
    <source>
        <strain evidence="7">JEL0513</strain>
    </source>
</reference>
<dbReference type="PROSITE" id="PS51011">
    <property type="entry name" value="ARID"/>
    <property type="match status" value="1"/>
</dbReference>
<dbReference type="GO" id="GO:0003677">
    <property type="term" value="F:DNA binding"/>
    <property type="evidence" value="ECO:0007669"/>
    <property type="project" value="InterPro"/>
</dbReference>
<sequence length="1034" mass="110027">MEKRTISDISGSQTNLAILGGGAGAQNSIAPLNNNFINNNSTSTANMAGPSGGVSFAMLQHLMMMQQHQQQQQQQQQLLGMGIGGGGVSSLTGNAFASALIPQQQLPLNIIGQQQVQQQNNNNLAAVANYAQLAQLAQLSSLSNRGTVTNSPRPHDTNSPSVIANNSSNALLANSPKNNNLNLLQQQPSTMLQNNANPAAALLAQQQLAQLQFRQQIQQQQQQQQLQQQQRQQQQQQILVQQQQKLLSGITGSVGLVGSSSIDSLSLQSGSVGGSGIGVESGGSDGRKPSSTGIDSSFDWIFSDQINDSPKINSGNPSLSAMNGMKNRTAGSLLMTSGGGSIISGDSGGIGGASVSKRKLSTAEHTGLQQYQDKKNKQQESNNSLVRNTSTPSSNYNTNSGGGTVGKSDVNTEVLDFLVFDDPTPTPPSTTTAGPSSQQNFLESQQKLLLQKQQERQGTPTSTITTEATKVALKNSHHQQQQKSTSSSTPPSSTNMPIQTAILHNQQLQLQQQQQQIQQTQQNNLQMAAVQAELSLKPLQQLMEMLNRLKDAYQLQTTQIETLTRTYDAVALQHTGTGASAGGTGTKAMQSAGDANSLITLKAESQAALEKRAVMSAMIQNCLVAIKNVGGAEALTIATGKIVGASATTTTTTAQPQQQQQSQQQQISAVGTSTTTTPTTITAAAAAAAAKKFLQTVAVAPLTVNILSREEFESTLNAFCAKNGVPTVRQQKVNQKFIDYYTLFYVVLDFGGWERATQERAWKPIAERMQIFMPVSAPGALRKYYHVYLHKFEQEIFPNARNYKGVNPRFIPPGIIGPEIERPASPTPPPAPAPISASISTPAVVAPATSWQTPQGAKKSTPTALAAAATTISASLPTPSASLIPPQSQQQSLASVLAATSRPSPSPAAAPQHRVQQNGVVNQILGGNYKNPIPVQMSLIHQQQQPVNNAVQHLLNKNAIPFVTYSQNQTTTTGVTGFGRTALLDVGNSAAGVEKVDGMLLLPYRKYGGIEVDKFFMYIQQRPRKVTKSQLGTN</sequence>
<dbReference type="GO" id="GO:0071035">
    <property type="term" value="P:nuclear polyadenylation-dependent rRNA catabolic process"/>
    <property type="evidence" value="ECO:0007669"/>
    <property type="project" value="TreeGrafter"/>
</dbReference>
<dbReference type="GO" id="GO:0071038">
    <property type="term" value="P:TRAMP-dependent tRNA surveillance pathway"/>
    <property type="evidence" value="ECO:0007669"/>
    <property type="project" value="TreeGrafter"/>
</dbReference>
<dbReference type="InterPro" id="IPR036431">
    <property type="entry name" value="ARID_dom_sf"/>
</dbReference>
<name>A0AAD5T6C5_9FUNG</name>
<feature type="compositionally biased region" description="Low complexity" evidence="5">
    <location>
        <begin position="878"/>
        <end position="911"/>
    </location>
</feature>
<dbReference type="PANTHER" id="PTHR46543">
    <property type="entry name" value="ZINC FINGER CCHC DOMAIN-CONTAINING PROTEIN 7"/>
    <property type="match status" value="1"/>
</dbReference>
<accession>A0AAD5T6C5</accession>
<comment type="subcellular location">
    <subcellularLocation>
        <location evidence="1">Nucleus</location>
    </subcellularLocation>
</comment>
<evidence type="ECO:0000256" key="1">
    <source>
        <dbReference type="ARBA" id="ARBA00004123"/>
    </source>
</evidence>
<keyword evidence="8" id="KW-1185">Reference proteome</keyword>
<evidence type="ECO:0000313" key="8">
    <source>
        <dbReference type="Proteomes" id="UP001211907"/>
    </source>
</evidence>
<dbReference type="GO" id="GO:0071039">
    <property type="term" value="P:nuclear polyadenylation-dependent CUT catabolic process"/>
    <property type="evidence" value="ECO:0007669"/>
    <property type="project" value="TreeGrafter"/>
</dbReference>
<dbReference type="Gene3D" id="1.10.150.60">
    <property type="entry name" value="ARID DNA-binding domain"/>
    <property type="match status" value="1"/>
</dbReference>
<proteinExistence type="predicted"/>
<dbReference type="SMART" id="SM01014">
    <property type="entry name" value="ARID"/>
    <property type="match status" value="1"/>
</dbReference>
<feature type="region of interest" description="Disordered" evidence="5">
    <location>
        <begin position="472"/>
        <end position="497"/>
    </location>
</feature>
<dbReference type="AlphaFoldDB" id="A0AAD5T6C5"/>